<feature type="compositionally biased region" description="Polar residues" evidence="1">
    <location>
        <begin position="47"/>
        <end position="61"/>
    </location>
</feature>
<name>A0A0N4VB46_ENTVE</name>
<feature type="region of interest" description="Disordered" evidence="1">
    <location>
        <begin position="45"/>
        <end position="86"/>
    </location>
</feature>
<evidence type="ECO:0000313" key="3">
    <source>
        <dbReference type="Proteomes" id="UP000274131"/>
    </source>
</evidence>
<dbReference type="Proteomes" id="UP000274131">
    <property type="component" value="Unassembled WGS sequence"/>
</dbReference>
<gene>
    <name evidence="2" type="ORF">EVEC_LOCUS7230</name>
</gene>
<dbReference type="WBParaSite" id="EVEC_0000774601-mRNA-1">
    <property type="protein sequence ID" value="EVEC_0000774601-mRNA-1"/>
    <property type="gene ID" value="EVEC_0000774601"/>
</dbReference>
<reference evidence="2 3" key="2">
    <citation type="submission" date="2018-10" db="EMBL/GenBank/DDBJ databases">
        <authorList>
            <consortium name="Pathogen Informatics"/>
        </authorList>
    </citation>
    <scope>NUCLEOTIDE SEQUENCE [LARGE SCALE GENOMIC DNA]</scope>
</reference>
<dbReference type="EMBL" id="UXUI01008830">
    <property type="protein sequence ID" value="VDD92479.1"/>
    <property type="molecule type" value="Genomic_DNA"/>
</dbReference>
<organism evidence="4">
    <name type="scientific">Enterobius vermicularis</name>
    <name type="common">Human pinworm</name>
    <dbReference type="NCBI Taxonomy" id="51028"/>
    <lineage>
        <taxon>Eukaryota</taxon>
        <taxon>Metazoa</taxon>
        <taxon>Ecdysozoa</taxon>
        <taxon>Nematoda</taxon>
        <taxon>Chromadorea</taxon>
        <taxon>Rhabditida</taxon>
        <taxon>Spirurina</taxon>
        <taxon>Oxyuridomorpha</taxon>
        <taxon>Oxyuroidea</taxon>
        <taxon>Oxyuridae</taxon>
        <taxon>Enterobius</taxon>
    </lineage>
</organism>
<feature type="compositionally biased region" description="Acidic residues" evidence="1">
    <location>
        <begin position="64"/>
        <end position="86"/>
    </location>
</feature>
<keyword evidence="3" id="KW-1185">Reference proteome</keyword>
<evidence type="ECO:0000313" key="4">
    <source>
        <dbReference type="WBParaSite" id="EVEC_0000774601-mRNA-1"/>
    </source>
</evidence>
<accession>A0A0N4VB46</accession>
<evidence type="ECO:0000313" key="2">
    <source>
        <dbReference type="EMBL" id="VDD92479.1"/>
    </source>
</evidence>
<evidence type="ECO:0000256" key="1">
    <source>
        <dbReference type="SAM" id="MobiDB-lite"/>
    </source>
</evidence>
<proteinExistence type="predicted"/>
<dbReference type="AlphaFoldDB" id="A0A0N4VB46"/>
<reference evidence="4" key="1">
    <citation type="submission" date="2017-02" db="UniProtKB">
        <authorList>
            <consortium name="WormBaseParasite"/>
        </authorList>
    </citation>
    <scope>IDENTIFICATION</scope>
</reference>
<dbReference type="OrthoDB" id="5822111at2759"/>
<sequence length="86" mass="9697">MALMYPIHYPAVPFRWDEPAWTSKTSGPGEEAELNAMEKRAKLKSVSAETQSIASHLLSNSMHEDDDVMGELDDDIDEEDETQNSR</sequence>
<protein>
    <submittedName>
        <fullName evidence="4">Mediator of RNA polymerase II transcription subunit 7</fullName>
    </submittedName>
</protein>